<dbReference type="InParanoid" id="A0A098DQE1"/>
<reference evidence="1 3" key="3">
    <citation type="journal article" date="2015" name="BMC Genomics">
        <title>The completed genome sequence of the pathogenic ascomycete fungus Fusarium graminearum.</title>
        <authorList>
            <person name="King R."/>
            <person name="Urban M."/>
            <person name="Hammond-Kosack M.C."/>
            <person name="Hassani-Pak K."/>
            <person name="Hammond-Kosack K.E."/>
        </authorList>
    </citation>
    <scope>NUCLEOTIDE SEQUENCE [LARGE SCALE GENOMIC DNA]</scope>
    <source>
        <strain evidence="3">ATCC MYA-4620 / CBS 123657 / FGSC 9075 / NRRL 31084 / PH-1</strain>
        <strain evidence="1">PH-1</strain>
    </source>
</reference>
<evidence type="ECO:0000313" key="2">
    <source>
        <dbReference type="EnsemblFungi" id="CEF84075"/>
    </source>
</evidence>
<dbReference type="EMBL" id="HG970335">
    <property type="protein sequence ID" value="CEF84075.1"/>
    <property type="molecule type" value="Genomic_DNA"/>
</dbReference>
<reference evidence="2 3" key="2">
    <citation type="journal article" date="2010" name="Nature">
        <title>Comparative genomics reveals mobile pathogenicity chromosomes in Fusarium.</title>
        <authorList>
            <person name="Ma L.J."/>
            <person name="van der Does H.C."/>
            <person name="Borkovich K.A."/>
            <person name="Coleman J.J."/>
            <person name="Daboussi M.J."/>
            <person name="Di Pietro A."/>
            <person name="Dufresne M."/>
            <person name="Freitag M."/>
            <person name="Grabherr M."/>
            <person name="Henrissat B."/>
            <person name="Houterman P.M."/>
            <person name="Kang S."/>
            <person name="Shim W.B."/>
            <person name="Woloshuk C."/>
            <person name="Xie X."/>
            <person name="Xu J.R."/>
            <person name="Antoniw J."/>
            <person name="Baker S.E."/>
            <person name="Bluhm B.H."/>
            <person name="Breakspear A."/>
            <person name="Brown D.W."/>
            <person name="Butchko R.A."/>
            <person name="Chapman S."/>
            <person name="Coulson R."/>
            <person name="Coutinho P.M."/>
            <person name="Danchin E.G."/>
            <person name="Diener A."/>
            <person name="Gale L.R."/>
            <person name="Gardiner D.M."/>
            <person name="Goff S."/>
            <person name="Hammond-Kosack K.E."/>
            <person name="Hilburn K."/>
            <person name="Hua-Van A."/>
            <person name="Jonkers W."/>
            <person name="Kazan K."/>
            <person name="Kodira C.D."/>
            <person name="Koehrsen M."/>
            <person name="Kumar L."/>
            <person name="Lee Y.H."/>
            <person name="Li L."/>
            <person name="Manners J.M."/>
            <person name="Miranda-Saavedra D."/>
            <person name="Mukherjee M."/>
            <person name="Park G."/>
            <person name="Park J."/>
            <person name="Park S.Y."/>
            <person name="Proctor R.H."/>
            <person name="Regev A."/>
            <person name="Ruiz-Roldan M.C."/>
            <person name="Sain D."/>
            <person name="Sakthikumar S."/>
            <person name="Sykes S."/>
            <person name="Schwartz D.C."/>
            <person name="Turgeon B.G."/>
            <person name="Wapinski I."/>
            <person name="Yoder O."/>
            <person name="Young S."/>
            <person name="Zeng Q."/>
            <person name="Zhou S."/>
            <person name="Galagan J."/>
            <person name="Cuomo C.A."/>
            <person name="Kistler H.C."/>
            <person name="Rep M."/>
        </authorList>
    </citation>
    <scope>GENOME REANNOTATION</scope>
    <source>
        <strain evidence="3">ATCC MYA-4620 / CBS 123657 / FGSC 9075 / NRRL 31084 / PH-1</strain>
        <strain evidence="2">PH-1 / ATCC MYA-4620 / FGSC 9075 / NRRL 31084</strain>
    </source>
</reference>
<dbReference type="VEuPathDB" id="FungiDB:FGRAMPH1_01G27355"/>
<keyword evidence="3" id="KW-1185">Reference proteome</keyword>
<proteinExistence type="predicted"/>
<protein>
    <submittedName>
        <fullName evidence="1">Chromosome 4, complete genome</fullName>
    </submittedName>
</protein>
<name>A0A098DQE1_GIBZE</name>
<sequence>MLQWCSELNVAKLITLIPPMPSRVLLCHRSMFCLSSIRGHSINSPSHNDMAKVKVKALIRRSTKSFLECHGSLSVPQSIRFSSSAQPF</sequence>
<dbReference type="EnsemblFungi" id="CEF84075">
    <property type="protein sequence ID" value="CEF84075"/>
    <property type="gene ID" value="FGRRES_13558"/>
</dbReference>
<organism evidence="1 3">
    <name type="scientific">Gibberella zeae (strain ATCC MYA-4620 / CBS 123657 / FGSC 9075 / NRRL 31084 / PH-1)</name>
    <name type="common">Wheat head blight fungus</name>
    <name type="synonym">Fusarium graminearum</name>
    <dbReference type="NCBI Taxonomy" id="229533"/>
    <lineage>
        <taxon>Eukaryota</taxon>
        <taxon>Fungi</taxon>
        <taxon>Dikarya</taxon>
        <taxon>Ascomycota</taxon>
        <taxon>Pezizomycotina</taxon>
        <taxon>Sordariomycetes</taxon>
        <taxon>Hypocreomycetidae</taxon>
        <taxon>Hypocreales</taxon>
        <taxon>Nectriaceae</taxon>
        <taxon>Fusarium</taxon>
    </lineage>
</organism>
<evidence type="ECO:0000313" key="3">
    <source>
        <dbReference type="Proteomes" id="UP000070720"/>
    </source>
</evidence>
<accession>A0A0E0SCB2</accession>
<evidence type="ECO:0000313" key="1">
    <source>
        <dbReference type="EMBL" id="CEF84075.1"/>
    </source>
</evidence>
<reference evidence="2" key="4">
    <citation type="submission" date="2017-01" db="UniProtKB">
        <authorList>
            <consortium name="EnsemblFungi"/>
        </authorList>
    </citation>
    <scope>IDENTIFICATION</scope>
    <source>
        <strain evidence="2">PH-1 / ATCC MYA-4620 / FGSC 9075 / NRRL 31084</strain>
    </source>
</reference>
<accession>A0A098DQE1</accession>
<dbReference type="AlphaFoldDB" id="A0A098DQE1"/>
<gene>
    <name evidence="1" type="ORF">FGRAMPH1_01T27355</name>
</gene>
<dbReference type="Proteomes" id="UP000070720">
    <property type="component" value="Chromosome 4"/>
</dbReference>
<reference evidence="2 3" key="1">
    <citation type="journal article" date="2007" name="Science">
        <title>The Fusarium graminearum genome reveals a link between localized polymorphism and pathogen specialization.</title>
        <authorList>
            <person name="Cuomo C.A."/>
            <person name="Gueldener U."/>
            <person name="Xu J.-R."/>
            <person name="Trail F."/>
            <person name="Turgeon B.G."/>
            <person name="Di Pietro A."/>
            <person name="Walton J.D."/>
            <person name="Ma L.-J."/>
            <person name="Baker S.E."/>
            <person name="Rep M."/>
            <person name="Adam G."/>
            <person name="Antoniw J."/>
            <person name="Baldwin T."/>
            <person name="Calvo S.E."/>
            <person name="Chang Y.-L."/>
            <person name="DeCaprio D."/>
            <person name="Gale L.R."/>
            <person name="Gnerre S."/>
            <person name="Goswami R.S."/>
            <person name="Hammond-Kosack K."/>
            <person name="Harris L.J."/>
            <person name="Hilburn K."/>
            <person name="Kennell J.C."/>
            <person name="Kroken S."/>
            <person name="Magnuson J.K."/>
            <person name="Mannhaupt G."/>
            <person name="Mauceli E.W."/>
            <person name="Mewes H.-W."/>
            <person name="Mitterbauer R."/>
            <person name="Muehlbauer G."/>
            <person name="Muensterkoetter M."/>
            <person name="Nelson D."/>
            <person name="O'Donnell K."/>
            <person name="Ouellet T."/>
            <person name="Qi W."/>
            <person name="Quesneville H."/>
            <person name="Roncero M.I.G."/>
            <person name="Seong K.-Y."/>
            <person name="Tetko I.V."/>
            <person name="Urban M."/>
            <person name="Waalwijk C."/>
            <person name="Ward T.J."/>
            <person name="Yao J."/>
            <person name="Birren B.W."/>
            <person name="Kistler H.C."/>
        </authorList>
    </citation>
    <scope>NUCLEOTIDE SEQUENCE [LARGE SCALE GENOMIC DNA]</scope>
    <source>
        <strain evidence="3">ATCC MYA-4620 / CBS 123657 / FGSC 9075 / NRRL 31084 / PH-1</strain>
        <strain evidence="2">PH-1 / ATCC MYA-4620 / FGSC 9075 / NRRL 31084</strain>
    </source>
</reference>